<evidence type="ECO:0000313" key="1">
    <source>
        <dbReference type="Ensembl" id="ENSPANP00000060772.1"/>
    </source>
</evidence>
<dbReference type="PANTHER" id="PTHR46254">
    <property type="entry name" value="PROTEIN GVQW1-RELATED"/>
    <property type="match status" value="1"/>
</dbReference>
<dbReference type="GeneTree" id="ENSGT00940000161627"/>
<reference evidence="1" key="3">
    <citation type="submission" date="2025-09" db="UniProtKB">
        <authorList>
            <consortium name="Ensembl"/>
        </authorList>
    </citation>
    <scope>IDENTIFICATION</scope>
</reference>
<name>A0A8I5R2S9_PAPAN</name>
<proteinExistence type="predicted"/>
<keyword evidence="2" id="KW-1185">Reference proteome</keyword>
<protein>
    <submittedName>
        <fullName evidence="1">Uncharacterized protein</fullName>
    </submittedName>
</protein>
<evidence type="ECO:0000313" key="2">
    <source>
        <dbReference type="Proteomes" id="UP000028761"/>
    </source>
</evidence>
<dbReference type="Ensembl" id="ENSPANT00000073514.1">
    <property type="protein sequence ID" value="ENSPANP00000060772.1"/>
    <property type="gene ID" value="ENSPANG00000040780.1"/>
</dbReference>
<dbReference type="PANTHER" id="PTHR46254:SF6">
    <property type="entry name" value="HIGH MOBILITY GROUP AT-HOOK 2"/>
    <property type="match status" value="1"/>
</dbReference>
<reference evidence="1" key="2">
    <citation type="submission" date="2025-08" db="UniProtKB">
        <authorList>
            <consortium name="Ensembl"/>
        </authorList>
    </citation>
    <scope>IDENTIFICATION</scope>
</reference>
<dbReference type="Proteomes" id="UP000028761">
    <property type="component" value="Chromosome 6"/>
</dbReference>
<accession>A0A8I5R2S9</accession>
<organism evidence="1 2">
    <name type="scientific">Papio anubis</name>
    <name type="common">Olive baboon</name>
    <dbReference type="NCBI Taxonomy" id="9555"/>
    <lineage>
        <taxon>Eukaryota</taxon>
        <taxon>Metazoa</taxon>
        <taxon>Chordata</taxon>
        <taxon>Craniata</taxon>
        <taxon>Vertebrata</taxon>
        <taxon>Euteleostomi</taxon>
        <taxon>Mammalia</taxon>
        <taxon>Eutheria</taxon>
        <taxon>Euarchontoglires</taxon>
        <taxon>Primates</taxon>
        <taxon>Haplorrhini</taxon>
        <taxon>Catarrhini</taxon>
        <taxon>Cercopithecidae</taxon>
        <taxon>Cercopithecinae</taxon>
        <taxon>Papio</taxon>
    </lineage>
</organism>
<dbReference type="AlphaFoldDB" id="A0A8I5R2S9"/>
<sequence length="76" mass="8478">MLLPAQKHLKNEVSLCCQTGVQWRDLGSLQSPPPRLKPFSCDSLPRNWDYSGVPPHPANFCIVSRDGISPCWAGWS</sequence>
<reference evidence="1 2" key="1">
    <citation type="submission" date="2012-03" db="EMBL/GenBank/DDBJ databases">
        <title>Whole Genome Assembly of Papio anubis.</title>
        <authorList>
            <person name="Liu Y.L."/>
            <person name="Abraham K.A."/>
            <person name="Akbar H.A."/>
            <person name="Ali S.A."/>
            <person name="Anosike U.A."/>
            <person name="Aqrawi P.A."/>
            <person name="Arias F.A."/>
            <person name="Attaway T.A."/>
            <person name="Awwad R.A."/>
            <person name="Babu C.B."/>
            <person name="Bandaranaike D.B."/>
            <person name="Battles P.B."/>
            <person name="Bell A.B."/>
            <person name="Beltran B.B."/>
            <person name="Berhane-Mersha D.B."/>
            <person name="Bess C.B."/>
            <person name="Bickham C.B."/>
            <person name="Bolden T.B."/>
            <person name="Carter K.C."/>
            <person name="Chau D.C."/>
            <person name="Chavez A.C."/>
            <person name="Clerc-Blankenburg K.C."/>
            <person name="Coyle M.C."/>
            <person name="Dao M.D."/>
            <person name="Davila M.L.D."/>
            <person name="Davy-Carroll L.D."/>
            <person name="Denson S.D."/>
            <person name="Dinh H.D."/>
            <person name="Fernandez S.F."/>
            <person name="Fernando P.F."/>
            <person name="Forbes L.F."/>
            <person name="Francis C.F."/>
            <person name="Francisco L.F."/>
            <person name="Fu Q.F."/>
            <person name="Garcia-Iii R.G."/>
            <person name="Garrett T.G."/>
            <person name="Gross S.G."/>
            <person name="Gubbala S.G."/>
            <person name="Hirani K.H."/>
            <person name="Hogues M.H."/>
            <person name="Hollins B.H."/>
            <person name="Jackson L.J."/>
            <person name="Javaid M.J."/>
            <person name="Jhangiani S.J."/>
            <person name="Johnson A.J."/>
            <person name="Johnson B.J."/>
            <person name="Jones J.J."/>
            <person name="Joshi V.J."/>
            <person name="Kalu J.K."/>
            <person name="Khan N.K."/>
            <person name="Korchina V.K."/>
            <person name="Kovar C.K."/>
            <person name="Lago L.L."/>
            <person name="Lara F.L."/>
            <person name="Le T.-K.L."/>
            <person name="Lee S.L."/>
            <person name="Legall-Iii F.L."/>
            <person name="Lemon S.L."/>
            <person name="Liu J.L."/>
            <person name="Liu Y.-S.L."/>
            <person name="Liyanage D.L."/>
            <person name="Lopez J.L."/>
            <person name="Lorensuhewa L.L."/>
            <person name="Mata R.M."/>
            <person name="Mathew T.M."/>
            <person name="Mercado C.M."/>
            <person name="Mercado I.M."/>
            <person name="Morales K.M."/>
            <person name="Morgan M.M."/>
            <person name="Munidasa M.M."/>
            <person name="Ngo D.N."/>
            <person name="Nguyen L.N."/>
            <person name="Nguyen T.N."/>
            <person name="Nguyen N.N."/>
            <person name="Obregon M.O."/>
            <person name="Okwuonu G.O."/>
            <person name="Ongeri F.O."/>
            <person name="Onwere C.O."/>
            <person name="Osifeso I.O."/>
            <person name="Parra A.P."/>
            <person name="Patil S.P."/>
            <person name="Perez A.P."/>
            <person name="Perez Y.P."/>
            <person name="Pham C.P."/>
            <person name="Pu L.-L.P."/>
            <person name="Puazo M.P."/>
            <person name="Quiroz J.Q."/>
            <person name="Rouhana J.R."/>
            <person name="Ruiz M.R."/>
            <person name="Ruiz S.-J.R."/>
            <person name="Saada N.S."/>
            <person name="Santibanez J.S."/>
            <person name="Scheel M.S."/>
            <person name="Schneider B.S."/>
            <person name="Simmons D.S."/>
            <person name="Sisson I.S."/>
            <person name="Tang L.-Y.T."/>
            <person name="Thornton R.T."/>
            <person name="Tisius J.T."/>
            <person name="Toledanes G.T."/>
            <person name="Trejos Z.T."/>
            <person name="Usmani K.U."/>
            <person name="Varghese R.V."/>
            <person name="Vattathil S.V."/>
            <person name="Vee V.V."/>
            <person name="Walker D.W."/>
            <person name="Weissenberger G.W."/>
            <person name="White C.W."/>
            <person name="Williams A.W."/>
            <person name="Woodworth J.W."/>
            <person name="Wright R.W."/>
            <person name="Zhu Y.Z."/>
            <person name="Han Y.H."/>
            <person name="Newsham I.N."/>
            <person name="Nazareth L.N."/>
            <person name="Worley K.W."/>
            <person name="Muzny D.M."/>
            <person name="Rogers J.R."/>
            <person name="Gibbs R.G."/>
        </authorList>
    </citation>
    <scope>NUCLEOTIDE SEQUENCE [LARGE SCALE GENOMIC DNA]</scope>
</reference>